<keyword evidence="3 5" id="KW-0732">Signal</keyword>
<evidence type="ECO:0000256" key="4">
    <source>
        <dbReference type="RuleBase" id="RU003744"/>
    </source>
</evidence>
<feature type="signal peptide" evidence="5">
    <location>
        <begin position="1"/>
        <end position="24"/>
    </location>
</feature>
<dbReference type="OrthoDB" id="9768183at2"/>
<accession>A0A1H3FBP0</accession>
<comment type="subcellular location">
    <subcellularLocation>
        <location evidence="1">Cell envelope</location>
    </subcellularLocation>
</comment>
<reference evidence="7 8" key="1">
    <citation type="submission" date="2016-10" db="EMBL/GenBank/DDBJ databases">
        <authorList>
            <person name="de Groot N.N."/>
        </authorList>
    </citation>
    <scope>NUCLEOTIDE SEQUENCE [LARGE SCALE GENOMIC DNA]</scope>
    <source>
        <strain evidence="7 8">DSM 17890</strain>
    </source>
</reference>
<dbReference type="PANTHER" id="PTHR35936:SF17">
    <property type="entry name" value="ARGININE-BINDING EXTRACELLULAR PROTEIN ARTP"/>
    <property type="match status" value="1"/>
</dbReference>
<feature type="domain" description="Solute-binding protein family 3/N-terminal" evidence="6">
    <location>
        <begin position="36"/>
        <end position="265"/>
    </location>
</feature>
<dbReference type="AlphaFoldDB" id="A0A1H3FBP0"/>
<dbReference type="Proteomes" id="UP000199118">
    <property type="component" value="Unassembled WGS sequence"/>
</dbReference>
<gene>
    <name evidence="7" type="ORF">SAMN05444336_11244</name>
</gene>
<dbReference type="EMBL" id="FNMZ01000012">
    <property type="protein sequence ID" value="SDX88391.1"/>
    <property type="molecule type" value="Genomic_DNA"/>
</dbReference>
<dbReference type="InterPro" id="IPR018313">
    <property type="entry name" value="SBP_3_CS"/>
</dbReference>
<evidence type="ECO:0000313" key="7">
    <source>
        <dbReference type="EMBL" id="SDX88391.1"/>
    </source>
</evidence>
<organism evidence="7 8">
    <name type="scientific">Albimonas donghaensis</name>
    <dbReference type="NCBI Taxonomy" id="356660"/>
    <lineage>
        <taxon>Bacteria</taxon>
        <taxon>Pseudomonadati</taxon>
        <taxon>Pseudomonadota</taxon>
        <taxon>Alphaproteobacteria</taxon>
        <taxon>Rhodobacterales</taxon>
        <taxon>Paracoccaceae</taxon>
        <taxon>Albimonas</taxon>
    </lineage>
</organism>
<protein>
    <submittedName>
        <fullName evidence="7">Amino acid ABC transporter substrate-binding protein, PAAT family</fullName>
    </submittedName>
</protein>
<evidence type="ECO:0000256" key="2">
    <source>
        <dbReference type="ARBA" id="ARBA00010333"/>
    </source>
</evidence>
<evidence type="ECO:0000256" key="3">
    <source>
        <dbReference type="ARBA" id="ARBA00022729"/>
    </source>
</evidence>
<dbReference type="Gene3D" id="3.40.190.10">
    <property type="entry name" value="Periplasmic binding protein-like II"/>
    <property type="match status" value="2"/>
</dbReference>
<dbReference type="SUPFAM" id="SSF53850">
    <property type="entry name" value="Periplasmic binding protein-like II"/>
    <property type="match status" value="1"/>
</dbReference>
<dbReference type="Pfam" id="PF00497">
    <property type="entry name" value="SBP_bac_3"/>
    <property type="match status" value="1"/>
</dbReference>
<comment type="similarity">
    <text evidence="2 4">Belongs to the bacterial solute-binding protein 3 family.</text>
</comment>
<dbReference type="GO" id="GO:0030313">
    <property type="term" value="C:cell envelope"/>
    <property type="evidence" value="ECO:0007669"/>
    <property type="project" value="UniProtKB-SubCell"/>
</dbReference>
<dbReference type="CDD" id="cd01004">
    <property type="entry name" value="PBP2_MidA_like"/>
    <property type="match status" value="1"/>
</dbReference>
<name>A0A1H3FBP0_9RHOB</name>
<evidence type="ECO:0000313" key="8">
    <source>
        <dbReference type="Proteomes" id="UP000199118"/>
    </source>
</evidence>
<feature type="chain" id="PRO_5011513094" evidence="5">
    <location>
        <begin position="25"/>
        <end position="279"/>
    </location>
</feature>
<dbReference type="SMART" id="SM00062">
    <property type="entry name" value="PBPb"/>
    <property type="match status" value="1"/>
</dbReference>
<dbReference type="PANTHER" id="PTHR35936">
    <property type="entry name" value="MEMBRANE-BOUND LYTIC MUREIN TRANSGLYCOSYLASE F"/>
    <property type="match status" value="1"/>
</dbReference>
<evidence type="ECO:0000256" key="5">
    <source>
        <dbReference type="SAM" id="SignalP"/>
    </source>
</evidence>
<evidence type="ECO:0000259" key="6">
    <source>
        <dbReference type="SMART" id="SM00062"/>
    </source>
</evidence>
<evidence type="ECO:0000256" key="1">
    <source>
        <dbReference type="ARBA" id="ARBA00004196"/>
    </source>
</evidence>
<dbReference type="PROSITE" id="PS01039">
    <property type="entry name" value="SBP_BACTERIAL_3"/>
    <property type="match status" value="1"/>
</dbReference>
<proteinExistence type="inferred from homology"/>
<sequence>MPNFTKAAALAVALAAGMTGVAGAQELPAAYTEAGVIKSALNTGYAPLEMIDPATNEFIGFDIDLAAAIGEKLGVTIEYFDGSFEQMTPSLQSRRVDFIMSGFYDTPARREIFDFIDYLKAGAQFYAPTAEADLTANTDLCGKTITTSRGTSYPKTVEAWSEANCVAAGKAPIDIIVDTDRVQQLTNLRTGRAVAAVQGLEAVPAIIDAHPGEFRALGDPISSALMGIAFNKDQPELRDAFFAALTEVIADGTYATLIDKWKLGLSAYPDITINEGPQP</sequence>
<dbReference type="RefSeq" id="WP_092685164.1">
    <property type="nucleotide sequence ID" value="NZ_FNMZ01000012.1"/>
</dbReference>
<dbReference type="InterPro" id="IPR001638">
    <property type="entry name" value="Solute-binding_3/MltF_N"/>
</dbReference>
<keyword evidence="8" id="KW-1185">Reference proteome</keyword>
<dbReference type="STRING" id="356660.SAMN05444336_11244"/>